<evidence type="ECO:0000313" key="2">
    <source>
        <dbReference type="Proteomes" id="UP000031668"/>
    </source>
</evidence>
<accession>A0A0C2MU60</accession>
<sequence>MLDILYIHVANTALSGLMGDDRVSIDGFGSTKAVLAFYPNRGCQRCGPSGGLVPPRVSIRPECKSIPISERLCDHAINSSIIRAKMHIINAIKEATNKYRKSLYSEKWKINYFIIDINEKRVICFVSSQSLLHKIKITLERREKMKFLTRKNHQKQQSSFKNINHINEAAVKIELLMFYPYLENINDIAQSTVLIREVDKDINIMEESVEFIPMEDTTTKDY</sequence>
<dbReference type="Proteomes" id="UP000031668">
    <property type="component" value="Unassembled WGS sequence"/>
</dbReference>
<comment type="caution">
    <text evidence="1">The sequence shown here is derived from an EMBL/GenBank/DDBJ whole genome shotgun (WGS) entry which is preliminary data.</text>
</comment>
<keyword evidence="2" id="KW-1185">Reference proteome</keyword>
<proteinExistence type="predicted"/>
<dbReference type="AlphaFoldDB" id="A0A0C2MU60"/>
<dbReference type="EMBL" id="JWZT01003946">
    <property type="protein sequence ID" value="KII65217.1"/>
    <property type="molecule type" value="Genomic_DNA"/>
</dbReference>
<gene>
    <name evidence="1" type="ORF">RF11_11029</name>
</gene>
<protein>
    <submittedName>
        <fullName evidence="1">Uncharacterized protein</fullName>
    </submittedName>
</protein>
<organism evidence="1 2">
    <name type="scientific">Thelohanellus kitauei</name>
    <name type="common">Myxosporean</name>
    <dbReference type="NCBI Taxonomy" id="669202"/>
    <lineage>
        <taxon>Eukaryota</taxon>
        <taxon>Metazoa</taxon>
        <taxon>Cnidaria</taxon>
        <taxon>Myxozoa</taxon>
        <taxon>Myxosporea</taxon>
        <taxon>Bivalvulida</taxon>
        <taxon>Platysporina</taxon>
        <taxon>Myxobolidae</taxon>
        <taxon>Thelohanellus</taxon>
    </lineage>
</organism>
<name>A0A0C2MU60_THEKT</name>
<evidence type="ECO:0000313" key="1">
    <source>
        <dbReference type="EMBL" id="KII65217.1"/>
    </source>
</evidence>
<reference evidence="1 2" key="1">
    <citation type="journal article" date="2014" name="Genome Biol. Evol.">
        <title>The genome of the myxosporean Thelohanellus kitauei shows adaptations to nutrient acquisition within its fish host.</title>
        <authorList>
            <person name="Yang Y."/>
            <person name="Xiong J."/>
            <person name="Zhou Z."/>
            <person name="Huo F."/>
            <person name="Miao W."/>
            <person name="Ran C."/>
            <person name="Liu Y."/>
            <person name="Zhang J."/>
            <person name="Feng J."/>
            <person name="Wang M."/>
            <person name="Wang M."/>
            <person name="Wang L."/>
            <person name="Yao B."/>
        </authorList>
    </citation>
    <scope>NUCLEOTIDE SEQUENCE [LARGE SCALE GENOMIC DNA]</scope>
    <source>
        <strain evidence="1">Wuqing</strain>
    </source>
</reference>